<evidence type="ECO:0000256" key="1">
    <source>
        <dbReference type="SAM" id="MobiDB-lite"/>
    </source>
</evidence>
<dbReference type="EMBL" id="JABSTR010000004">
    <property type="protein sequence ID" value="KAH9366978.1"/>
    <property type="molecule type" value="Genomic_DNA"/>
</dbReference>
<gene>
    <name evidence="2" type="ORF">HPB48_016503</name>
</gene>
<evidence type="ECO:0000313" key="3">
    <source>
        <dbReference type="Proteomes" id="UP000821853"/>
    </source>
</evidence>
<protein>
    <submittedName>
        <fullName evidence="2">Uncharacterized protein</fullName>
    </submittedName>
</protein>
<name>A0A9J6FUP2_HAELO</name>
<dbReference type="Proteomes" id="UP000821853">
    <property type="component" value="Chromosome 2"/>
</dbReference>
<feature type="compositionally biased region" description="Acidic residues" evidence="1">
    <location>
        <begin position="103"/>
        <end position="127"/>
    </location>
</feature>
<proteinExistence type="predicted"/>
<organism evidence="2 3">
    <name type="scientific">Haemaphysalis longicornis</name>
    <name type="common">Bush tick</name>
    <dbReference type="NCBI Taxonomy" id="44386"/>
    <lineage>
        <taxon>Eukaryota</taxon>
        <taxon>Metazoa</taxon>
        <taxon>Ecdysozoa</taxon>
        <taxon>Arthropoda</taxon>
        <taxon>Chelicerata</taxon>
        <taxon>Arachnida</taxon>
        <taxon>Acari</taxon>
        <taxon>Parasitiformes</taxon>
        <taxon>Ixodida</taxon>
        <taxon>Ixodoidea</taxon>
        <taxon>Ixodidae</taxon>
        <taxon>Haemaphysalinae</taxon>
        <taxon>Haemaphysalis</taxon>
    </lineage>
</organism>
<dbReference type="OrthoDB" id="6512624at2759"/>
<dbReference type="VEuPathDB" id="VectorBase:HLOH_055945"/>
<comment type="caution">
    <text evidence="2">The sequence shown here is derived from an EMBL/GenBank/DDBJ whole genome shotgun (WGS) entry which is preliminary data.</text>
</comment>
<reference evidence="2 3" key="1">
    <citation type="journal article" date="2020" name="Cell">
        <title>Large-Scale Comparative Analyses of Tick Genomes Elucidate Their Genetic Diversity and Vector Capacities.</title>
        <authorList>
            <consortium name="Tick Genome and Microbiome Consortium (TIGMIC)"/>
            <person name="Jia N."/>
            <person name="Wang J."/>
            <person name="Shi W."/>
            <person name="Du L."/>
            <person name="Sun Y."/>
            <person name="Zhan W."/>
            <person name="Jiang J.F."/>
            <person name="Wang Q."/>
            <person name="Zhang B."/>
            <person name="Ji P."/>
            <person name="Bell-Sakyi L."/>
            <person name="Cui X.M."/>
            <person name="Yuan T.T."/>
            <person name="Jiang B.G."/>
            <person name="Yang W.F."/>
            <person name="Lam T.T."/>
            <person name="Chang Q.C."/>
            <person name="Ding S.J."/>
            <person name="Wang X.J."/>
            <person name="Zhu J.G."/>
            <person name="Ruan X.D."/>
            <person name="Zhao L."/>
            <person name="Wei J.T."/>
            <person name="Ye R.Z."/>
            <person name="Que T.C."/>
            <person name="Du C.H."/>
            <person name="Zhou Y.H."/>
            <person name="Cheng J.X."/>
            <person name="Dai P.F."/>
            <person name="Guo W.B."/>
            <person name="Han X.H."/>
            <person name="Huang E.J."/>
            <person name="Li L.F."/>
            <person name="Wei W."/>
            <person name="Gao Y.C."/>
            <person name="Liu J.Z."/>
            <person name="Shao H.Z."/>
            <person name="Wang X."/>
            <person name="Wang C.C."/>
            <person name="Yang T.C."/>
            <person name="Huo Q.B."/>
            <person name="Li W."/>
            <person name="Chen H.Y."/>
            <person name="Chen S.E."/>
            <person name="Zhou L.G."/>
            <person name="Ni X.B."/>
            <person name="Tian J.H."/>
            <person name="Sheng Y."/>
            <person name="Liu T."/>
            <person name="Pan Y.S."/>
            <person name="Xia L.Y."/>
            <person name="Li J."/>
            <person name="Zhao F."/>
            <person name="Cao W.C."/>
        </authorList>
    </citation>
    <scope>NUCLEOTIDE SEQUENCE [LARGE SCALE GENOMIC DNA]</scope>
    <source>
        <strain evidence="2">HaeL-2018</strain>
    </source>
</reference>
<dbReference type="AlphaFoldDB" id="A0A9J6FUP2"/>
<sequence>MSSKRKYVEYLWDPTCKIPPRSKYRMKQAAASADTGCANNETEDEDEPCTSDQGSRNCLEGAAQPRNVEPTSVQEILPTETEASEPRVSGVGLLASNATLDGNNDDSSDSSSDDTDAETEADGDDAADAPGKEIIDLDQPIYPSARITKAESMLMVMAHSLRHDQSKEATESLLKIISIHLPEGTPFPATKYLFFKNFSAAECSRTRHFYCSACSAYIGEVEKAAVSVSCKQCSTEHTVSSLLKKFAFFFSVDLESQLIQLLQDIGEIQPKKPRSYDVGDITESLAYHSLPLQPDDLTLTFNTDGVSLFESSGYEIWPLLAQVNELPYKDRVQRLVLAGLWFGPKKPVMNTFFSPFVQTMNILSGKGVHWTDNSGNRRTSRVFPGPCTADSVARADIMCMSQFNGQCGCAWCEHPGVVVKKESVGKCVVVQDGTKTFLFSLSEHLALEAT</sequence>
<dbReference type="OMA" id="QCIINEV"/>
<feature type="region of interest" description="Disordered" evidence="1">
    <location>
        <begin position="21"/>
        <end position="134"/>
    </location>
</feature>
<accession>A0A9J6FUP2</accession>
<keyword evidence="3" id="KW-1185">Reference proteome</keyword>
<evidence type="ECO:0000313" key="2">
    <source>
        <dbReference type="EMBL" id="KAH9366978.1"/>
    </source>
</evidence>